<dbReference type="PANTHER" id="PTHR41244">
    <property type="entry name" value="RHAMNAN SYNTHESIS F"/>
    <property type="match status" value="1"/>
</dbReference>
<name>A0A8J8BCT4_9ACTN</name>
<keyword evidence="1" id="KW-0378">Hydrolase</keyword>
<keyword evidence="2" id="KW-1185">Reference proteome</keyword>
<proteinExistence type="predicted"/>
<dbReference type="Gene3D" id="3.20.20.80">
    <property type="entry name" value="Glycosidases"/>
    <property type="match status" value="1"/>
</dbReference>
<accession>A0A8J8BCT4</accession>
<comment type="caution">
    <text evidence="1">The sequence shown here is derived from an EMBL/GenBank/DDBJ whole genome shotgun (WGS) entry which is preliminary data.</text>
</comment>
<dbReference type="InterPro" id="IPR032719">
    <property type="entry name" value="WbsX"/>
</dbReference>
<dbReference type="Proteomes" id="UP000677913">
    <property type="component" value="Unassembled WGS sequence"/>
</dbReference>
<dbReference type="AlphaFoldDB" id="A0A8J8BCT4"/>
<evidence type="ECO:0000313" key="2">
    <source>
        <dbReference type="Proteomes" id="UP000677913"/>
    </source>
</evidence>
<dbReference type="RefSeq" id="WP_211469810.1">
    <property type="nucleotide sequence ID" value="NZ_JAGSXH010000084.1"/>
</dbReference>
<dbReference type="GO" id="GO:0016787">
    <property type="term" value="F:hydrolase activity"/>
    <property type="evidence" value="ECO:0007669"/>
    <property type="project" value="UniProtKB-KW"/>
</dbReference>
<gene>
    <name evidence="1" type="ORF">KGA66_20540</name>
</gene>
<dbReference type="EMBL" id="JAGSXH010000084">
    <property type="protein sequence ID" value="MBS2965452.1"/>
    <property type="molecule type" value="Genomic_DNA"/>
</dbReference>
<protein>
    <submittedName>
        <fullName evidence="1">Glycoside hydrolase family 99-like domain-containing protein</fullName>
    </submittedName>
</protein>
<dbReference type="Pfam" id="PF14307">
    <property type="entry name" value="Glyco_tran_WbsX"/>
    <property type="match status" value="1"/>
</dbReference>
<dbReference type="CDD" id="cd11579">
    <property type="entry name" value="Glyco_tran_WbsX"/>
    <property type="match status" value="1"/>
</dbReference>
<dbReference type="PANTHER" id="PTHR41244:SF1">
    <property type="entry name" value="GLYCOSYLTRANSFERASE"/>
    <property type="match status" value="1"/>
</dbReference>
<organism evidence="1 2">
    <name type="scientific">Actinocrinis puniceicyclus</name>
    <dbReference type="NCBI Taxonomy" id="977794"/>
    <lineage>
        <taxon>Bacteria</taxon>
        <taxon>Bacillati</taxon>
        <taxon>Actinomycetota</taxon>
        <taxon>Actinomycetes</taxon>
        <taxon>Catenulisporales</taxon>
        <taxon>Actinospicaceae</taxon>
        <taxon>Actinocrinis</taxon>
    </lineage>
</organism>
<evidence type="ECO:0000313" key="1">
    <source>
        <dbReference type="EMBL" id="MBS2965452.1"/>
    </source>
</evidence>
<sequence length="346" mass="39516">MAFFLPQYHPIPENDRWWGAGFTEWTHVAAARPLFDGHVQPRLPADLGFYDLRVLETRRAQWELAARYGVTALCYWHYWFGGGSQLLTRPAADLLAHPKLPHRYCLAWANQSWTGVWHGRGDEVLQRQLYPGESDDVRHFSQLLPHFRDERYLTVEGKPVFYLFRPDDVPDLARLVALWRRLAVEAGLPGLYLIGDADGAWVQDVDQPLDAAVWNPAPPPRGHELESGFPGVALRENPRAFPYDKVYADWLLYGHKTSVRRFPCVVPGFDNTPRSGRRGILLHRPDPDVFEEAVRAAAGLERAQSGPRIMFVKSWNEWAEGSVMEPDQIHGRAFLRALERGLTPVV</sequence>
<reference evidence="1" key="1">
    <citation type="submission" date="2021-04" db="EMBL/GenBank/DDBJ databases">
        <title>Genome based classification of Actinospica acidithermotolerans sp. nov., an actinobacterium isolated from an Indonesian hot spring.</title>
        <authorList>
            <person name="Kusuma A.B."/>
            <person name="Putra K.E."/>
            <person name="Nafisah S."/>
            <person name="Loh J."/>
            <person name="Nouioui I."/>
            <person name="Goodfellow M."/>
        </authorList>
    </citation>
    <scope>NUCLEOTIDE SEQUENCE</scope>
    <source>
        <strain evidence="1">DSM 45618</strain>
    </source>
</reference>